<dbReference type="PROSITE" id="PS50305">
    <property type="entry name" value="SIRTUIN"/>
    <property type="match status" value="1"/>
</dbReference>
<sequence length="241" mass="25992">MAGPYRRIVVLTGAGISKESGLDTFRDKDGLWTKVRLEDVATPGGFARNPDYVHDFHNSLRTGMAGYSPNAAHEALARLEAELAARNGGRLLVVTQNVDDLHERAGSRNVLHMHGEILKIRCENCGTVAESREAIGTATICATCTTPGYVRPHVVWFEEMPFHMAKIGVELAACDLFVSIGTSGNVYPAAGFVDEVRRHGRAHTVELNLEPSEGATLFAEARQGPATDLVPAFVEELLAAG</sequence>
<feature type="binding site" evidence="3 4">
    <location>
        <position position="141"/>
    </location>
    <ligand>
        <name>Zn(2+)</name>
        <dbReference type="ChEBI" id="CHEBI:29105"/>
    </ligand>
</feature>
<feature type="binding site" evidence="3">
    <location>
        <begin position="96"/>
        <end position="99"/>
    </location>
    <ligand>
        <name>NAD(+)</name>
        <dbReference type="ChEBI" id="CHEBI:57540"/>
    </ligand>
</feature>
<comment type="similarity">
    <text evidence="3">Belongs to the sirtuin family. Class III subfamily.</text>
</comment>
<dbReference type="RefSeq" id="WP_379899287.1">
    <property type="nucleotide sequence ID" value="NZ_JBHRTR010000020.1"/>
</dbReference>
<keyword evidence="3 4" id="KW-0479">Metal-binding</keyword>
<dbReference type="Gene3D" id="3.30.1600.10">
    <property type="entry name" value="SIR2/SIRT2 'Small Domain"/>
    <property type="match status" value="1"/>
</dbReference>
<dbReference type="InterPro" id="IPR029035">
    <property type="entry name" value="DHS-like_NAD/FAD-binding_dom"/>
</dbReference>
<dbReference type="Proteomes" id="UP001595528">
    <property type="component" value="Unassembled WGS sequence"/>
</dbReference>
<evidence type="ECO:0000259" key="5">
    <source>
        <dbReference type="PROSITE" id="PS50305"/>
    </source>
</evidence>
<evidence type="ECO:0000256" key="2">
    <source>
        <dbReference type="ARBA" id="ARBA00023027"/>
    </source>
</evidence>
<feature type="binding site" evidence="3">
    <location>
        <begin position="181"/>
        <end position="183"/>
    </location>
    <ligand>
        <name>NAD(+)</name>
        <dbReference type="ChEBI" id="CHEBI:57540"/>
    </ligand>
</feature>
<feature type="binding site" evidence="3">
    <location>
        <position position="226"/>
    </location>
    <ligand>
        <name>NAD(+)</name>
        <dbReference type="ChEBI" id="CHEBI:57540"/>
    </ligand>
</feature>
<keyword evidence="7" id="KW-1185">Reference proteome</keyword>
<dbReference type="PANTHER" id="PTHR11085:SF4">
    <property type="entry name" value="NAD-DEPENDENT PROTEIN DEACYLASE"/>
    <property type="match status" value="1"/>
</dbReference>
<organism evidence="6 7">
    <name type="scientific">Marinibaculum pumilum</name>
    <dbReference type="NCBI Taxonomy" id="1766165"/>
    <lineage>
        <taxon>Bacteria</taxon>
        <taxon>Pseudomonadati</taxon>
        <taxon>Pseudomonadota</taxon>
        <taxon>Alphaproteobacteria</taxon>
        <taxon>Rhodospirillales</taxon>
        <taxon>Rhodospirillaceae</taxon>
        <taxon>Marinibaculum</taxon>
    </lineage>
</organism>
<keyword evidence="2 3" id="KW-0520">NAD</keyword>
<comment type="subcellular location">
    <subcellularLocation>
        <location evidence="3">Cytoplasm</location>
    </subcellularLocation>
</comment>
<dbReference type="InterPro" id="IPR050134">
    <property type="entry name" value="NAD-dep_sirtuin_deacylases"/>
</dbReference>
<dbReference type="InterPro" id="IPR003000">
    <property type="entry name" value="Sirtuin"/>
</dbReference>
<accession>A0ABV7KY24</accession>
<evidence type="ECO:0000256" key="1">
    <source>
        <dbReference type="ARBA" id="ARBA00022679"/>
    </source>
</evidence>
<proteinExistence type="inferred from homology"/>
<feature type="binding site" evidence="3">
    <location>
        <begin position="13"/>
        <end position="32"/>
    </location>
    <ligand>
        <name>NAD(+)</name>
        <dbReference type="ChEBI" id="CHEBI:57540"/>
    </ligand>
</feature>
<dbReference type="InterPro" id="IPR026591">
    <property type="entry name" value="Sirtuin_cat_small_dom_sf"/>
</dbReference>
<dbReference type="Gene3D" id="3.40.50.1220">
    <property type="entry name" value="TPP-binding domain"/>
    <property type="match status" value="1"/>
</dbReference>
<dbReference type="Pfam" id="PF02146">
    <property type="entry name" value="SIR2"/>
    <property type="match status" value="1"/>
</dbReference>
<reference evidence="7" key="1">
    <citation type="journal article" date="2019" name="Int. J. Syst. Evol. Microbiol.">
        <title>The Global Catalogue of Microorganisms (GCM) 10K type strain sequencing project: providing services to taxonomists for standard genome sequencing and annotation.</title>
        <authorList>
            <consortium name="The Broad Institute Genomics Platform"/>
            <consortium name="The Broad Institute Genome Sequencing Center for Infectious Disease"/>
            <person name="Wu L."/>
            <person name="Ma J."/>
        </authorList>
    </citation>
    <scope>NUCLEOTIDE SEQUENCE [LARGE SCALE GENOMIC DNA]</scope>
    <source>
        <strain evidence="7">KCTC 42964</strain>
    </source>
</reference>
<dbReference type="InterPro" id="IPR027546">
    <property type="entry name" value="Sirtuin_class_III"/>
</dbReference>
<feature type="domain" description="Deacetylase sirtuin-type" evidence="5">
    <location>
        <begin position="1"/>
        <end position="240"/>
    </location>
</feature>
<comment type="cofactor">
    <cofactor evidence="3">
        <name>Zn(2+)</name>
        <dbReference type="ChEBI" id="CHEBI:29105"/>
    </cofactor>
    <text evidence="3">Binds 1 zinc ion per subunit.</text>
</comment>
<feature type="binding site" evidence="3 4">
    <location>
        <position position="125"/>
    </location>
    <ligand>
        <name>Zn(2+)</name>
        <dbReference type="ChEBI" id="CHEBI:29105"/>
    </ligand>
</feature>
<feature type="binding site" evidence="3">
    <location>
        <begin position="208"/>
        <end position="210"/>
    </location>
    <ligand>
        <name>NAD(+)</name>
        <dbReference type="ChEBI" id="CHEBI:57540"/>
    </ligand>
</feature>
<feature type="binding site" evidence="3 4">
    <location>
        <position position="144"/>
    </location>
    <ligand>
        <name>Zn(2+)</name>
        <dbReference type="ChEBI" id="CHEBI:29105"/>
    </ligand>
</feature>
<keyword evidence="3" id="KW-0963">Cytoplasm</keyword>
<comment type="function">
    <text evidence="3">NAD-dependent protein deacetylase which modulates the activities of several proteins which are inactive in their acetylated form.</text>
</comment>
<dbReference type="PANTHER" id="PTHR11085">
    <property type="entry name" value="NAD-DEPENDENT PROTEIN DEACYLASE SIRTUIN-5, MITOCHONDRIAL-RELATED"/>
    <property type="match status" value="1"/>
</dbReference>
<feature type="binding site" evidence="3 4">
    <location>
        <position position="122"/>
    </location>
    <ligand>
        <name>Zn(2+)</name>
        <dbReference type="ChEBI" id="CHEBI:29105"/>
    </ligand>
</feature>
<dbReference type="HAMAP" id="MF_01121">
    <property type="entry name" value="Sirtuin_ClassIII"/>
    <property type="match status" value="1"/>
</dbReference>
<comment type="catalytic activity">
    <reaction evidence="3">
        <text>N(6)-acetyl-L-lysyl-[protein] + NAD(+) + H2O = 2''-O-acetyl-ADP-D-ribose + nicotinamide + L-lysyl-[protein]</text>
        <dbReference type="Rhea" id="RHEA:43636"/>
        <dbReference type="Rhea" id="RHEA-COMP:9752"/>
        <dbReference type="Rhea" id="RHEA-COMP:10731"/>
        <dbReference type="ChEBI" id="CHEBI:15377"/>
        <dbReference type="ChEBI" id="CHEBI:17154"/>
        <dbReference type="ChEBI" id="CHEBI:29969"/>
        <dbReference type="ChEBI" id="CHEBI:57540"/>
        <dbReference type="ChEBI" id="CHEBI:61930"/>
        <dbReference type="ChEBI" id="CHEBI:83767"/>
        <dbReference type="EC" id="2.3.1.286"/>
    </reaction>
</comment>
<name>A0ABV7KY24_9PROT</name>
<evidence type="ECO:0000313" key="6">
    <source>
        <dbReference type="EMBL" id="MFC3227124.1"/>
    </source>
</evidence>
<keyword evidence="6" id="KW-0012">Acyltransferase</keyword>
<protein>
    <recommendedName>
        <fullName evidence="3">NAD-dependent protein deacylase</fullName>
        <ecNumber evidence="3">2.3.1.286</ecNumber>
    </recommendedName>
    <alternativeName>
        <fullName evidence="3">Regulatory protein SIR2 homolog</fullName>
    </alternativeName>
</protein>
<evidence type="ECO:0000256" key="3">
    <source>
        <dbReference type="HAMAP-Rule" id="MF_01121"/>
    </source>
</evidence>
<feature type="active site" description="Proton acceptor" evidence="3 4">
    <location>
        <position position="114"/>
    </location>
</feature>
<dbReference type="EMBL" id="JBHRTR010000020">
    <property type="protein sequence ID" value="MFC3227124.1"/>
    <property type="molecule type" value="Genomic_DNA"/>
</dbReference>
<comment type="caution">
    <text evidence="6">The sequence shown here is derived from an EMBL/GenBank/DDBJ whole genome shotgun (WGS) entry which is preliminary data.</text>
</comment>
<comment type="caution">
    <text evidence="3">Lacks conserved residue(s) required for the propagation of feature annotation.</text>
</comment>
<gene>
    <name evidence="3" type="primary">cobB</name>
    <name evidence="6" type="ORF">ACFOGJ_07790</name>
</gene>
<dbReference type="EC" id="2.3.1.286" evidence="3"/>
<dbReference type="SUPFAM" id="SSF52467">
    <property type="entry name" value="DHS-like NAD/FAD-binding domain"/>
    <property type="match status" value="1"/>
</dbReference>
<evidence type="ECO:0000256" key="4">
    <source>
        <dbReference type="PROSITE-ProRule" id="PRU00236"/>
    </source>
</evidence>
<keyword evidence="3 4" id="KW-0862">Zinc</keyword>
<evidence type="ECO:0000313" key="7">
    <source>
        <dbReference type="Proteomes" id="UP001595528"/>
    </source>
</evidence>
<dbReference type="InterPro" id="IPR026590">
    <property type="entry name" value="Ssirtuin_cat_dom"/>
</dbReference>
<dbReference type="GO" id="GO:0034979">
    <property type="term" value="F:NAD-dependent protein lysine deacetylase activity"/>
    <property type="evidence" value="ECO:0007669"/>
    <property type="project" value="UniProtKB-EC"/>
</dbReference>
<keyword evidence="1 6" id="KW-0808">Transferase</keyword>